<dbReference type="GO" id="GO:0016740">
    <property type="term" value="F:transferase activity"/>
    <property type="evidence" value="ECO:0007669"/>
    <property type="project" value="UniProtKB-KW"/>
</dbReference>
<evidence type="ECO:0000313" key="2">
    <source>
        <dbReference type="Proteomes" id="UP000242457"/>
    </source>
</evidence>
<gene>
    <name evidence="1" type="ORF">APICC_08303</name>
</gene>
<evidence type="ECO:0000313" key="1">
    <source>
        <dbReference type="EMBL" id="PBC28029.1"/>
    </source>
</evidence>
<dbReference type="Proteomes" id="UP000242457">
    <property type="component" value="Unassembled WGS sequence"/>
</dbReference>
<protein>
    <submittedName>
        <fullName evidence="1">Palmitoyltransferase</fullName>
    </submittedName>
</protein>
<proteinExistence type="predicted"/>
<dbReference type="AlphaFoldDB" id="A0A2A3EA08"/>
<name>A0A2A3EA08_APICC</name>
<organism evidence="1 2">
    <name type="scientific">Apis cerana cerana</name>
    <name type="common">Oriental honeybee</name>
    <dbReference type="NCBI Taxonomy" id="94128"/>
    <lineage>
        <taxon>Eukaryota</taxon>
        <taxon>Metazoa</taxon>
        <taxon>Ecdysozoa</taxon>
        <taxon>Arthropoda</taxon>
        <taxon>Hexapoda</taxon>
        <taxon>Insecta</taxon>
        <taxon>Pterygota</taxon>
        <taxon>Neoptera</taxon>
        <taxon>Endopterygota</taxon>
        <taxon>Hymenoptera</taxon>
        <taxon>Apocrita</taxon>
        <taxon>Aculeata</taxon>
        <taxon>Apoidea</taxon>
        <taxon>Anthophila</taxon>
        <taxon>Apidae</taxon>
        <taxon>Apis</taxon>
    </lineage>
</organism>
<keyword evidence="1" id="KW-0808">Transferase</keyword>
<sequence>MKIHILCWDILPNNGVMRLNLTLHLLMGHNQYKTHISQKYSAII</sequence>
<accession>A0A2A3EA08</accession>
<keyword evidence="2" id="KW-1185">Reference proteome</keyword>
<reference evidence="1 2" key="1">
    <citation type="submission" date="2014-07" db="EMBL/GenBank/DDBJ databases">
        <title>Genomic and transcriptomic analysis on Apis cerana provide comprehensive insights into honey bee biology.</title>
        <authorList>
            <person name="Diao Q."/>
            <person name="Sun L."/>
            <person name="Zheng H."/>
            <person name="Zheng H."/>
            <person name="Xu S."/>
            <person name="Wang S."/>
            <person name="Zeng Z."/>
            <person name="Hu F."/>
            <person name="Su S."/>
            <person name="Wu J."/>
        </authorList>
    </citation>
    <scope>NUCLEOTIDE SEQUENCE [LARGE SCALE GENOMIC DNA]</scope>
    <source>
        <tissue evidence="1">Pupae without intestine</tissue>
    </source>
</reference>
<dbReference type="EMBL" id="KZ288325">
    <property type="protein sequence ID" value="PBC28029.1"/>
    <property type="molecule type" value="Genomic_DNA"/>
</dbReference>